<dbReference type="GO" id="GO:0008800">
    <property type="term" value="F:beta-lactamase activity"/>
    <property type="evidence" value="ECO:0007669"/>
    <property type="project" value="InterPro"/>
</dbReference>
<dbReference type="Gene3D" id="3.40.710.10">
    <property type="entry name" value="DD-peptidase/beta-lactamase superfamily"/>
    <property type="match status" value="1"/>
</dbReference>
<organism evidence="2 3">
    <name type="scientific">Sporolactobacillus terrae</name>
    <dbReference type="NCBI Taxonomy" id="269673"/>
    <lineage>
        <taxon>Bacteria</taxon>
        <taxon>Bacillati</taxon>
        <taxon>Bacillota</taxon>
        <taxon>Bacilli</taxon>
        <taxon>Bacillales</taxon>
        <taxon>Sporolactobacillaceae</taxon>
        <taxon>Sporolactobacillus</taxon>
    </lineage>
</organism>
<dbReference type="InterPro" id="IPR012338">
    <property type="entry name" value="Beta-lactam/transpept-like"/>
</dbReference>
<dbReference type="RefSeq" id="WP_232057215.1">
    <property type="nucleotide sequence ID" value="NZ_AP021853.1"/>
</dbReference>
<dbReference type="PANTHER" id="PTHR35333:SF3">
    <property type="entry name" value="BETA-LACTAMASE-TYPE TRANSPEPTIDASE FOLD CONTAINING PROTEIN"/>
    <property type="match status" value="1"/>
</dbReference>
<evidence type="ECO:0000313" key="3">
    <source>
        <dbReference type="Proteomes" id="UP000326951"/>
    </source>
</evidence>
<dbReference type="GO" id="GO:0030655">
    <property type="term" value="P:beta-lactam antibiotic catabolic process"/>
    <property type="evidence" value="ECO:0007669"/>
    <property type="project" value="InterPro"/>
</dbReference>
<dbReference type="InterPro" id="IPR045155">
    <property type="entry name" value="Beta-lactam_cat"/>
</dbReference>
<evidence type="ECO:0000313" key="2">
    <source>
        <dbReference type="EMBL" id="BBN98816.1"/>
    </source>
</evidence>
<evidence type="ECO:0000259" key="1">
    <source>
        <dbReference type="Pfam" id="PF13354"/>
    </source>
</evidence>
<dbReference type="EMBL" id="AP021853">
    <property type="protein sequence ID" value="BBN98816.1"/>
    <property type="molecule type" value="Genomic_DNA"/>
</dbReference>
<reference evidence="2 3" key="1">
    <citation type="submission" date="2019-09" db="EMBL/GenBank/DDBJ databases">
        <title>Complete genome sequence of Sporolactobacillus terrae 70-3.</title>
        <authorList>
            <person name="Tanaka N."/>
            <person name="Shiwa Y."/>
            <person name="Fujita N."/>
            <person name="Tanasupawat S."/>
        </authorList>
    </citation>
    <scope>NUCLEOTIDE SEQUENCE [LARGE SCALE GENOMIC DNA]</scope>
    <source>
        <strain evidence="2 3">70-3</strain>
    </source>
</reference>
<sequence>MVVLNDQLHKDLMKIVRLHEDQISVAAEGSDGFSFTYQAGMPMVSASLIKLPILLYAFKERDRYKKLFEHVVRFDDQQIVGGSGVLQILSSREWKLSDLLALMINVSDNTATNLMIDFFGISNLQKWVRDQGFLETKIERKLMDEAAQKEGQTNWISARDANRMIQQLFIGSGALPKEAQSWLLKQQFRYKLPGLFDEKDQPVAVYNKTGEMEAIDHDAGFFVYQKHSMAVTVMTSGFLNRQAALFAIQNIGMHVQNYLINVAQAQTESLE</sequence>
<dbReference type="SUPFAM" id="SSF56601">
    <property type="entry name" value="beta-lactamase/transpeptidase-like"/>
    <property type="match status" value="1"/>
</dbReference>
<dbReference type="Proteomes" id="UP000326951">
    <property type="component" value="Chromosome"/>
</dbReference>
<gene>
    <name evidence="2" type="ORF">St703_15210</name>
</gene>
<name>A0A5K7X4M4_9BACL</name>
<proteinExistence type="predicted"/>
<protein>
    <recommendedName>
        <fullName evidence="1">Beta-lactamase class A catalytic domain-containing protein</fullName>
    </recommendedName>
</protein>
<dbReference type="Pfam" id="PF13354">
    <property type="entry name" value="Beta-lactamase2"/>
    <property type="match status" value="1"/>
</dbReference>
<accession>A0A5K7X4M4</accession>
<dbReference type="InterPro" id="IPR000871">
    <property type="entry name" value="Beta-lactam_class-A"/>
</dbReference>
<dbReference type="PANTHER" id="PTHR35333">
    <property type="entry name" value="BETA-LACTAMASE"/>
    <property type="match status" value="1"/>
</dbReference>
<dbReference type="AlphaFoldDB" id="A0A5K7X4M4"/>
<dbReference type="GO" id="GO:0046677">
    <property type="term" value="P:response to antibiotic"/>
    <property type="evidence" value="ECO:0007669"/>
    <property type="project" value="InterPro"/>
</dbReference>
<feature type="domain" description="Beta-lactamase class A catalytic" evidence="1">
    <location>
        <begin position="30"/>
        <end position="235"/>
    </location>
</feature>